<reference evidence="9" key="1">
    <citation type="submission" date="2025-08" db="UniProtKB">
        <authorList>
            <consortium name="RefSeq"/>
        </authorList>
    </citation>
    <scope>IDENTIFICATION</scope>
</reference>
<evidence type="ECO:0000256" key="5">
    <source>
        <dbReference type="ARBA" id="ARBA00023136"/>
    </source>
</evidence>
<feature type="transmembrane region" description="Helical" evidence="6">
    <location>
        <begin position="42"/>
        <end position="61"/>
    </location>
</feature>
<dbReference type="InParanoid" id="A0A6J2WJR9"/>
<dbReference type="GO" id="GO:0022857">
    <property type="term" value="F:transmembrane transporter activity"/>
    <property type="evidence" value="ECO:0007669"/>
    <property type="project" value="InterPro"/>
</dbReference>
<keyword evidence="5 6" id="KW-0472">Membrane</keyword>
<dbReference type="InterPro" id="IPR036259">
    <property type="entry name" value="MFS_trans_sf"/>
</dbReference>
<gene>
    <name evidence="9" type="primary">slc18b1</name>
</gene>
<keyword evidence="8" id="KW-1185">Reference proteome</keyword>
<feature type="domain" description="Major facilitator superfamily (MFS) profile" evidence="7">
    <location>
        <begin position="8"/>
        <end position="395"/>
    </location>
</feature>
<evidence type="ECO:0000313" key="9">
    <source>
        <dbReference type="RefSeq" id="XP_030644548.1"/>
    </source>
</evidence>
<feature type="transmembrane region" description="Helical" evidence="6">
    <location>
        <begin position="73"/>
        <end position="92"/>
    </location>
</feature>
<keyword evidence="4 6" id="KW-1133">Transmembrane helix</keyword>
<dbReference type="PANTHER" id="PTHR23506:SF26">
    <property type="entry name" value="MFS-TYPE TRANSPORTER SLC18B1"/>
    <property type="match status" value="1"/>
</dbReference>
<evidence type="ECO:0000256" key="4">
    <source>
        <dbReference type="ARBA" id="ARBA00022989"/>
    </source>
</evidence>
<evidence type="ECO:0000259" key="7">
    <source>
        <dbReference type="PROSITE" id="PS50850"/>
    </source>
</evidence>
<name>A0A6J2WJR9_CHACN</name>
<evidence type="ECO:0000256" key="2">
    <source>
        <dbReference type="ARBA" id="ARBA00022448"/>
    </source>
</evidence>
<dbReference type="CTD" id="116843"/>
<feature type="transmembrane region" description="Helical" evidence="6">
    <location>
        <begin position="7"/>
        <end position="30"/>
    </location>
</feature>
<dbReference type="OrthoDB" id="446368at2759"/>
<feature type="transmembrane region" description="Helical" evidence="6">
    <location>
        <begin position="98"/>
        <end position="123"/>
    </location>
</feature>
<dbReference type="Gene3D" id="1.20.1250.20">
    <property type="entry name" value="MFS general substrate transporter like domains"/>
    <property type="match status" value="2"/>
</dbReference>
<dbReference type="Proteomes" id="UP000504632">
    <property type="component" value="Chromosome 1"/>
</dbReference>
<keyword evidence="3 6" id="KW-0812">Transmembrane</keyword>
<keyword evidence="2" id="KW-0813">Transport</keyword>
<dbReference type="InterPro" id="IPR050930">
    <property type="entry name" value="MFS_Vesicular_Transporter"/>
</dbReference>
<dbReference type="PANTHER" id="PTHR23506">
    <property type="entry name" value="GH10249P"/>
    <property type="match status" value="1"/>
</dbReference>
<organism evidence="8 9">
    <name type="scientific">Chanos chanos</name>
    <name type="common">Milkfish</name>
    <name type="synonym">Mugil chanos</name>
    <dbReference type="NCBI Taxonomy" id="29144"/>
    <lineage>
        <taxon>Eukaryota</taxon>
        <taxon>Metazoa</taxon>
        <taxon>Chordata</taxon>
        <taxon>Craniata</taxon>
        <taxon>Vertebrata</taxon>
        <taxon>Euteleostomi</taxon>
        <taxon>Actinopterygii</taxon>
        <taxon>Neopterygii</taxon>
        <taxon>Teleostei</taxon>
        <taxon>Ostariophysi</taxon>
        <taxon>Gonorynchiformes</taxon>
        <taxon>Chanidae</taxon>
        <taxon>Chanos</taxon>
    </lineage>
</organism>
<evidence type="ECO:0000313" key="8">
    <source>
        <dbReference type="Proteomes" id="UP000504632"/>
    </source>
</evidence>
<dbReference type="SUPFAM" id="SSF103473">
    <property type="entry name" value="MFS general substrate transporter"/>
    <property type="match status" value="1"/>
</dbReference>
<comment type="subcellular location">
    <subcellularLocation>
        <location evidence="1">Membrane</location>
        <topology evidence="1">Multi-pass membrane protein</topology>
    </subcellularLocation>
</comment>
<feature type="transmembrane region" description="Helical" evidence="6">
    <location>
        <begin position="135"/>
        <end position="156"/>
    </location>
</feature>
<dbReference type="RefSeq" id="XP_030644548.1">
    <property type="nucleotide sequence ID" value="XM_030788688.1"/>
</dbReference>
<evidence type="ECO:0000256" key="3">
    <source>
        <dbReference type="ARBA" id="ARBA00022692"/>
    </source>
</evidence>
<evidence type="ECO:0000256" key="6">
    <source>
        <dbReference type="SAM" id="Phobius"/>
    </source>
</evidence>
<dbReference type="PROSITE" id="PS50850">
    <property type="entry name" value="MFS"/>
    <property type="match status" value="1"/>
</dbReference>
<dbReference type="AlphaFoldDB" id="A0A6J2WJR9"/>
<dbReference type="Pfam" id="PF07690">
    <property type="entry name" value="MFS_1"/>
    <property type="match status" value="2"/>
</dbReference>
<feature type="transmembrane region" description="Helical" evidence="6">
    <location>
        <begin position="278"/>
        <end position="298"/>
    </location>
</feature>
<sequence>MSRQQIVTILAMSCTYVSSGLCYSVLGPFFPKEAEKKGVSQTVIGLIFGSFAFFTLVGSVILGKYIAHIGAKFLIVAGLFISTGCTILFGILDRAPAGTTYIALCFVTRSINAVGFSGALTAVMAIAAKVFPNNIATVMGILEACTGLGLILGPPVGGWLYQAAGYEITFVVIGCIMFLTIPLNMYVLPVLNADVSHGSYLRLCTRIKILSVSFVVFMLSSGIGFLDATLSIFTIDKFGISPGTVGFLMLGMSLPYGLTSPALGIISDKYPFSRKWMMFLGGVAATIGFCFLGPLPIFHIESQLWLAVVMLILIALSLAVTLVPTFAEMLTYAYEYGYEENLSTLGLVSGLYTAVWSAGTFFGPIVGGYTTQRLGFEWAAGVQGAFSFLAVSKKE</sequence>
<accession>A0A6J2WJR9</accession>
<dbReference type="InterPro" id="IPR020846">
    <property type="entry name" value="MFS_dom"/>
</dbReference>
<feature type="transmembrane region" description="Helical" evidence="6">
    <location>
        <begin position="168"/>
        <end position="188"/>
    </location>
</feature>
<feature type="transmembrane region" description="Helical" evidence="6">
    <location>
        <begin position="304"/>
        <end position="330"/>
    </location>
</feature>
<protein>
    <submittedName>
        <fullName evidence="9">MFS-type transporter SLC18B1</fullName>
    </submittedName>
</protein>
<feature type="transmembrane region" description="Helical" evidence="6">
    <location>
        <begin position="209"/>
        <end position="233"/>
    </location>
</feature>
<feature type="transmembrane region" description="Helical" evidence="6">
    <location>
        <begin position="342"/>
        <end position="362"/>
    </location>
</feature>
<proteinExistence type="predicted"/>
<dbReference type="InterPro" id="IPR011701">
    <property type="entry name" value="MFS"/>
</dbReference>
<dbReference type="GeneID" id="115824971"/>
<feature type="transmembrane region" description="Helical" evidence="6">
    <location>
        <begin position="245"/>
        <end position="266"/>
    </location>
</feature>
<dbReference type="GO" id="GO:0016020">
    <property type="term" value="C:membrane"/>
    <property type="evidence" value="ECO:0007669"/>
    <property type="project" value="UniProtKB-SubCell"/>
</dbReference>
<evidence type="ECO:0000256" key="1">
    <source>
        <dbReference type="ARBA" id="ARBA00004141"/>
    </source>
</evidence>